<accession>A0A2P2C032</accession>
<name>A0A2P2C032_9ZZZZ</name>
<dbReference type="CDD" id="cd00586">
    <property type="entry name" value="4HBT"/>
    <property type="match status" value="1"/>
</dbReference>
<sequence length="133" mass="14788">MNDSPGDWLPLRFRDLDAYGHVYHAEFLTLLDEARSRWVASRGLPGPADFVLARLEIDWVSPLTPEDTAVRAEFVVEAVGTKSLTLDETMVAADGRVVARSRSVTVRWDRPTGSPLALSDEERRALLPQEGGR</sequence>
<dbReference type="AlphaFoldDB" id="A0A2P2C032"/>
<organism evidence="1">
    <name type="scientific">metagenome</name>
    <dbReference type="NCBI Taxonomy" id="256318"/>
    <lineage>
        <taxon>unclassified sequences</taxon>
        <taxon>metagenomes</taxon>
    </lineage>
</organism>
<dbReference type="Pfam" id="PF13279">
    <property type="entry name" value="4HBT_2"/>
    <property type="match status" value="1"/>
</dbReference>
<reference evidence="1" key="1">
    <citation type="submission" date="2015-08" db="EMBL/GenBank/DDBJ databases">
        <authorList>
            <person name="Babu N.S."/>
            <person name="Beckwith C.J."/>
            <person name="Beseler K.G."/>
            <person name="Brison A."/>
            <person name="Carone J.V."/>
            <person name="Caskin T.P."/>
            <person name="Diamond M."/>
            <person name="Durham M.E."/>
            <person name="Foxe J.M."/>
            <person name="Go M."/>
            <person name="Henderson B.A."/>
            <person name="Jones I.B."/>
            <person name="McGettigan J.A."/>
            <person name="Micheletti S.J."/>
            <person name="Nasrallah M.E."/>
            <person name="Ortiz D."/>
            <person name="Piller C.R."/>
            <person name="Privatt S.R."/>
            <person name="Schneider S.L."/>
            <person name="Sharp S."/>
            <person name="Smith T.C."/>
            <person name="Stanton J.D."/>
            <person name="Ullery H.E."/>
            <person name="Wilson R.J."/>
            <person name="Serrano M.G."/>
            <person name="Buck G."/>
            <person name="Lee V."/>
            <person name="Wang Y."/>
            <person name="Carvalho R."/>
            <person name="Voegtly L."/>
            <person name="Shi R."/>
            <person name="Duckworth R."/>
            <person name="Johnson A."/>
            <person name="Loviza R."/>
            <person name="Walstead R."/>
            <person name="Shah Z."/>
            <person name="Kiflezghi M."/>
            <person name="Wade K."/>
            <person name="Ball S.L."/>
            <person name="Bradley K.W."/>
            <person name="Asai D.J."/>
            <person name="Bowman C.A."/>
            <person name="Russell D.A."/>
            <person name="Pope W.H."/>
            <person name="Jacobs-Sera D."/>
            <person name="Hendrix R.W."/>
            <person name="Hatfull G.F."/>
        </authorList>
    </citation>
    <scope>NUCLEOTIDE SEQUENCE</scope>
</reference>
<dbReference type="InterPro" id="IPR029069">
    <property type="entry name" value="HotDog_dom_sf"/>
</dbReference>
<dbReference type="EMBL" id="CZKA01000019">
    <property type="protein sequence ID" value="CUR55365.1"/>
    <property type="molecule type" value="Genomic_DNA"/>
</dbReference>
<dbReference type="Gene3D" id="3.10.129.10">
    <property type="entry name" value="Hotdog Thioesterase"/>
    <property type="match status" value="1"/>
</dbReference>
<proteinExistence type="predicted"/>
<gene>
    <name evidence="1" type="ORF">NOCA2260003</name>
</gene>
<evidence type="ECO:0000313" key="1">
    <source>
        <dbReference type="EMBL" id="CUR55365.1"/>
    </source>
</evidence>
<protein>
    <submittedName>
        <fullName evidence="1">Putative thioesterase</fullName>
    </submittedName>
</protein>
<dbReference type="SMR" id="A0A2P2C032"/>
<dbReference type="SUPFAM" id="SSF54637">
    <property type="entry name" value="Thioesterase/thiol ester dehydrase-isomerase"/>
    <property type="match status" value="1"/>
</dbReference>